<dbReference type="VEuPathDB" id="TrichDB:TRFO_21670"/>
<dbReference type="PANTHER" id="PTHR15730:SF5">
    <property type="entry name" value="SI:CH211-210B2.2-RELATED"/>
    <property type="match status" value="1"/>
</dbReference>
<keyword evidence="4" id="KW-1185">Reference proteome</keyword>
<comment type="caution">
    <text evidence="3">The sequence shown here is derived from an EMBL/GenBank/DDBJ whole genome shotgun (WGS) entry which is preliminary data.</text>
</comment>
<dbReference type="InterPro" id="IPR051244">
    <property type="entry name" value="TCAF"/>
</dbReference>
<dbReference type="InterPro" id="IPR035423">
    <property type="entry name" value="M60-like_N"/>
</dbReference>
<evidence type="ECO:0000256" key="1">
    <source>
        <dbReference type="SAM" id="MobiDB-lite"/>
    </source>
</evidence>
<protein>
    <recommendedName>
        <fullName evidence="2">Peptidase M60 domain-containing protein</fullName>
    </recommendedName>
</protein>
<dbReference type="RefSeq" id="XP_068362507.1">
    <property type="nucleotide sequence ID" value="XM_068502121.1"/>
</dbReference>
<dbReference type="SMART" id="SM01276">
    <property type="entry name" value="M60-like"/>
    <property type="match status" value="1"/>
</dbReference>
<dbReference type="InterPro" id="IPR031161">
    <property type="entry name" value="Peptidase_M60_dom"/>
</dbReference>
<sequence length="752" mass="87215">MGCSSSVSTKARVHNSNSLHNTQTISNNQQRNQGQNKELSIKDHFYQIVNGVRSVATPNKMMTIVCFNSRNSFPIVASYIHLDDSTPTDIQLPIIAGAVYNNSRIVCFSQVQYLFSKNLRLADTTKVVTNCIEWAGGGKNTMMPILILGFGKQTHQIIQKNLQDLGFFVESGNFTTDFRNYKVIVIPTNIRLDDSRIAKFSDYIENCGGGLIVMYQHDDSTYLKTAYNNPINKILIKYGLAYSYCLLNEYDDSETADNIQVNSSYLYNTDMNFISVIYRLKATLKQTNLEMSFLDDLVATLKYYVAACDEVIHENELNDIFNSIWEFLERTNYNSQDGICENIIQKIVVVLLLEIYGKMLPKNIKPIPYADFFPGKTGKVKMLKKQELTFQMHDDEWIRTGLWLPAGIVGTIECNSEKCRNIQIQVGSHHESLVIQNDQWKRWPSIVTIKQVQENTTEFATPFGGILYLTYNIDHILESMSEDYCENNFTFDMTFSNFCKYPIYDFDNEDIWKETKNLDIPMSEIYMKNIIFTLPTEYIMKISNFDIIRDTFQLIICEIEKFHHYKVNHPFRIVFDIDLPENEPVCGYPMIFNITDINSILFDIEKPSKKLFQLVTFMSILYIKENCLDDTTESALSTVSASIVFQHLYEKFDPYRLMNGKVPLLFEEFWQIHTRLDQKLIPETLRIYQENEENGDIVSPDDRWLTFVRTMCKIARKDLTKFLNRVKPIPLSVVKSMEGLPEYATSCPRNRY</sequence>
<dbReference type="Gene3D" id="1.10.390.30">
    <property type="entry name" value="Peptidase M60, enhancin-like domain 3"/>
    <property type="match status" value="1"/>
</dbReference>
<dbReference type="EMBL" id="MLAK01000640">
    <property type="protein sequence ID" value="OHT09371.1"/>
    <property type="molecule type" value="Genomic_DNA"/>
</dbReference>
<dbReference type="AlphaFoldDB" id="A0A1J4KDV0"/>
<proteinExistence type="predicted"/>
<reference evidence="3" key="1">
    <citation type="submission" date="2016-10" db="EMBL/GenBank/DDBJ databases">
        <authorList>
            <person name="Benchimol M."/>
            <person name="Almeida L.G."/>
            <person name="Vasconcelos A.T."/>
            <person name="Perreira-Neves A."/>
            <person name="Rosa I.A."/>
            <person name="Tasca T."/>
            <person name="Bogo M.R."/>
            <person name="de Souza W."/>
        </authorList>
    </citation>
    <scope>NUCLEOTIDE SEQUENCE [LARGE SCALE GENOMIC DNA]</scope>
    <source>
        <strain evidence="3">K</strain>
    </source>
</reference>
<evidence type="ECO:0000259" key="2">
    <source>
        <dbReference type="PROSITE" id="PS51723"/>
    </source>
</evidence>
<dbReference type="OrthoDB" id="10260387at2759"/>
<accession>A0A1J4KDV0</accession>
<evidence type="ECO:0000313" key="4">
    <source>
        <dbReference type="Proteomes" id="UP000179807"/>
    </source>
</evidence>
<dbReference type="PANTHER" id="PTHR15730">
    <property type="entry name" value="EXPERIMENTAL AUTOIMMUNE PROSTATITIS ANTIGEN 2-RELATED"/>
    <property type="match status" value="1"/>
</dbReference>
<dbReference type="Pfam" id="PF17291">
    <property type="entry name" value="M60-like_N"/>
    <property type="match status" value="1"/>
</dbReference>
<dbReference type="Proteomes" id="UP000179807">
    <property type="component" value="Unassembled WGS sequence"/>
</dbReference>
<dbReference type="CDD" id="cd03143">
    <property type="entry name" value="A4_beta-galactosidase_middle_domain"/>
    <property type="match status" value="1"/>
</dbReference>
<feature type="domain" description="Peptidase M60" evidence="2">
    <location>
        <begin position="395"/>
        <end position="715"/>
    </location>
</feature>
<dbReference type="PROSITE" id="PS51723">
    <property type="entry name" value="PEPTIDASE_M60"/>
    <property type="match status" value="1"/>
</dbReference>
<dbReference type="InterPro" id="IPR042279">
    <property type="entry name" value="Pep_M60_3"/>
</dbReference>
<organism evidence="3 4">
    <name type="scientific">Tritrichomonas foetus</name>
    <dbReference type="NCBI Taxonomy" id="1144522"/>
    <lineage>
        <taxon>Eukaryota</taxon>
        <taxon>Metamonada</taxon>
        <taxon>Parabasalia</taxon>
        <taxon>Tritrichomonadida</taxon>
        <taxon>Tritrichomonadidae</taxon>
        <taxon>Tritrichomonas</taxon>
    </lineage>
</organism>
<dbReference type="GeneID" id="94836825"/>
<gene>
    <name evidence="3" type="ORF">TRFO_21670</name>
</gene>
<feature type="region of interest" description="Disordered" evidence="1">
    <location>
        <begin position="1"/>
        <end position="36"/>
    </location>
</feature>
<name>A0A1J4KDV0_9EUKA</name>
<evidence type="ECO:0000313" key="3">
    <source>
        <dbReference type="EMBL" id="OHT09371.1"/>
    </source>
</evidence>